<dbReference type="AlphaFoldDB" id="A0AAJ0HXE8"/>
<keyword evidence="2" id="KW-1185">Reference proteome</keyword>
<gene>
    <name evidence="1" type="ORF">B0T25DRAFT_598337</name>
</gene>
<organism evidence="1 2">
    <name type="scientific">Lasiosphaeria hispida</name>
    <dbReference type="NCBI Taxonomy" id="260671"/>
    <lineage>
        <taxon>Eukaryota</taxon>
        <taxon>Fungi</taxon>
        <taxon>Dikarya</taxon>
        <taxon>Ascomycota</taxon>
        <taxon>Pezizomycotina</taxon>
        <taxon>Sordariomycetes</taxon>
        <taxon>Sordariomycetidae</taxon>
        <taxon>Sordariales</taxon>
        <taxon>Lasiosphaeriaceae</taxon>
        <taxon>Lasiosphaeria</taxon>
    </lineage>
</organism>
<evidence type="ECO:0008006" key="3">
    <source>
        <dbReference type="Google" id="ProtNLM"/>
    </source>
</evidence>
<dbReference type="PANTHER" id="PTHR33112">
    <property type="entry name" value="DOMAIN PROTEIN, PUTATIVE-RELATED"/>
    <property type="match status" value="1"/>
</dbReference>
<evidence type="ECO:0000313" key="2">
    <source>
        <dbReference type="Proteomes" id="UP001275084"/>
    </source>
</evidence>
<comment type="caution">
    <text evidence="1">The sequence shown here is derived from an EMBL/GenBank/DDBJ whole genome shotgun (WGS) entry which is preliminary data.</text>
</comment>
<sequence>MGAVYGNAFVTVTAAGAEDCQKGIFFPRCPNRGMPFRFLAQKLDKEGGETAGYLYFDRSFSRFSMSDDEPVDKRAWTLQERLLSPRVIKYGRDAVSWECRSGVISEFDATVRTGSLKAYQLPRHTSVEQWMRTVKDYSSRALTFSTDRIPALLGVAQKFQECLLRMQYVAGLWQSPQEETILLRLLLWHTVIDTPEQWETTERLPGPT</sequence>
<accession>A0AAJ0HXE8</accession>
<protein>
    <recommendedName>
        <fullName evidence="3">Heterokaryon incompatibility domain-containing protein</fullName>
    </recommendedName>
</protein>
<dbReference type="Proteomes" id="UP001275084">
    <property type="component" value="Unassembled WGS sequence"/>
</dbReference>
<evidence type="ECO:0000313" key="1">
    <source>
        <dbReference type="EMBL" id="KAK3364349.1"/>
    </source>
</evidence>
<dbReference type="EMBL" id="JAUIQD010000001">
    <property type="protein sequence ID" value="KAK3364349.1"/>
    <property type="molecule type" value="Genomic_DNA"/>
</dbReference>
<reference evidence="1" key="2">
    <citation type="submission" date="2023-06" db="EMBL/GenBank/DDBJ databases">
        <authorList>
            <consortium name="Lawrence Berkeley National Laboratory"/>
            <person name="Haridas S."/>
            <person name="Hensen N."/>
            <person name="Bonometti L."/>
            <person name="Westerberg I."/>
            <person name="Brannstrom I.O."/>
            <person name="Guillou S."/>
            <person name="Cros-Aarteil S."/>
            <person name="Calhoun S."/>
            <person name="Kuo A."/>
            <person name="Mondo S."/>
            <person name="Pangilinan J."/>
            <person name="Riley R."/>
            <person name="Labutti K."/>
            <person name="Andreopoulos B."/>
            <person name="Lipzen A."/>
            <person name="Chen C."/>
            <person name="Yanf M."/>
            <person name="Daum C."/>
            <person name="Ng V."/>
            <person name="Clum A."/>
            <person name="Steindorff A."/>
            <person name="Ohm R."/>
            <person name="Martin F."/>
            <person name="Silar P."/>
            <person name="Natvig D."/>
            <person name="Lalanne C."/>
            <person name="Gautier V."/>
            <person name="Ament-Velasquez S.L."/>
            <person name="Kruys A."/>
            <person name="Hutchinson M.I."/>
            <person name="Powell A.J."/>
            <person name="Barry K."/>
            <person name="Miller A.N."/>
            <person name="Grigoriev I.V."/>
            <person name="Debuchy R."/>
            <person name="Gladieux P."/>
            <person name="Thoren M.H."/>
            <person name="Johannesson H."/>
        </authorList>
    </citation>
    <scope>NUCLEOTIDE SEQUENCE</scope>
    <source>
        <strain evidence="1">CBS 955.72</strain>
    </source>
</reference>
<name>A0AAJ0HXE8_9PEZI</name>
<dbReference type="PANTHER" id="PTHR33112:SF16">
    <property type="entry name" value="HETEROKARYON INCOMPATIBILITY DOMAIN-CONTAINING PROTEIN"/>
    <property type="match status" value="1"/>
</dbReference>
<reference evidence="1" key="1">
    <citation type="journal article" date="2023" name="Mol. Phylogenet. Evol.">
        <title>Genome-scale phylogeny and comparative genomics of the fungal order Sordariales.</title>
        <authorList>
            <person name="Hensen N."/>
            <person name="Bonometti L."/>
            <person name="Westerberg I."/>
            <person name="Brannstrom I.O."/>
            <person name="Guillou S."/>
            <person name="Cros-Aarteil S."/>
            <person name="Calhoun S."/>
            <person name="Haridas S."/>
            <person name="Kuo A."/>
            <person name="Mondo S."/>
            <person name="Pangilinan J."/>
            <person name="Riley R."/>
            <person name="LaButti K."/>
            <person name="Andreopoulos B."/>
            <person name="Lipzen A."/>
            <person name="Chen C."/>
            <person name="Yan M."/>
            <person name="Daum C."/>
            <person name="Ng V."/>
            <person name="Clum A."/>
            <person name="Steindorff A."/>
            <person name="Ohm R.A."/>
            <person name="Martin F."/>
            <person name="Silar P."/>
            <person name="Natvig D.O."/>
            <person name="Lalanne C."/>
            <person name="Gautier V."/>
            <person name="Ament-Velasquez S.L."/>
            <person name="Kruys A."/>
            <person name="Hutchinson M.I."/>
            <person name="Powell A.J."/>
            <person name="Barry K."/>
            <person name="Miller A.N."/>
            <person name="Grigoriev I.V."/>
            <person name="Debuchy R."/>
            <person name="Gladieux P."/>
            <person name="Hiltunen Thoren M."/>
            <person name="Johannesson H."/>
        </authorList>
    </citation>
    <scope>NUCLEOTIDE SEQUENCE</scope>
    <source>
        <strain evidence="1">CBS 955.72</strain>
    </source>
</reference>
<proteinExistence type="predicted"/>